<evidence type="ECO:0000313" key="19">
    <source>
        <dbReference type="Proteomes" id="UP000053099"/>
    </source>
</evidence>
<organism evidence="18 19">
    <name type="scientific">Thermus scotoductus</name>
    <dbReference type="NCBI Taxonomy" id="37636"/>
    <lineage>
        <taxon>Bacteria</taxon>
        <taxon>Thermotogati</taxon>
        <taxon>Deinococcota</taxon>
        <taxon>Deinococci</taxon>
        <taxon>Thermales</taxon>
        <taxon>Thermaceae</taxon>
        <taxon>Thermus</taxon>
    </lineage>
</organism>
<dbReference type="GO" id="GO:0046084">
    <property type="term" value="P:adenine biosynthetic process"/>
    <property type="evidence" value="ECO:0007669"/>
    <property type="project" value="TreeGrafter"/>
</dbReference>
<dbReference type="InterPro" id="IPR036921">
    <property type="entry name" value="PurM-like_N_sf"/>
</dbReference>
<feature type="domain" description="PurM-like C-terminal" evidence="17">
    <location>
        <begin position="172"/>
        <end position="331"/>
    </location>
</feature>
<dbReference type="HAMAP" id="MF_00741">
    <property type="entry name" value="AIRS"/>
    <property type="match status" value="1"/>
</dbReference>
<dbReference type="Gene3D" id="3.30.1330.10">
    <property type="entry name" value="PurM-like, N-terminal domain"/>
    <property type="match status" value="1"/>
</dbReference>
<dbReference type="PANTHER" id="PTHR10520">
    <property type="entry name" value="TRIFUNCTIONAL PURINE BIOSYNTHETIC PROTEIN ADENOSINE-3-RELATED"/>
    <property type="match status" value="1"/>
</dbReference>
<dbReference type="GO" id="GO:0005524">
    <property type="term" value="F:ATP binding"/>
    <property type="evidence" value="ECO:0007669"/>
    <property type="project" value="UniProtKB-KW"/>
</dbReference>
<evidence type="ECO:0000256" key="4">
    <source>
        <dbReference type="ARBA" id="ARBA00013047"/>
    </source>
</evidence>
<evidence type="ECO:0000256" key="14">
    <source>
        <dbReference type="ARBA" id="ARBA00049057"/>
    </source>
</evidence>
<dbReference type="SUPFAM" id="SSF55326">
    <property type="entry name" value="PurM N-terminal domain-like"/>
    <property type="match status" value="1"/>
</dbReference>
<dbReference type="InterPro" id="IPR010918">
    <property type="entry name" value="PurM-like_C_dom"/>
</dbReference>
<keyword evidence="7 15" id="KW-0436">Ligase</keyword>
<evidence type="ECO:0000256" key="11">
    <source>
        <dbReference type="ARBA" id="ARBA00031908"/>
    </source>
</evidence>
<dbReference type="EC" id="6.3.3.1" evidence="4 15"/>
<evidence type="ECO:0000256" key="3">
    <source>
        <dbReference type="ARBA" id="ARBA00010280"/>
    </source>
</evidence>
<name>A0A0N0IRI8_THESC</name>
<evidence type="ECO:0000256" key="2">
    <source>
        <dbReference type="ARBA" id="ARBA00004686"/>
    </source>
</evidence>
<dbReference type="SUPFAM" id="SSF56042">
    <property type="entry name" value="PurM C-terminal domain-like"/>
    <property type="match status" value="1"/>
</dbReference>
<dbReference type="PATRIC" id="fig|37636.3.peg.2071"/>
<comment type="pathway">
    <text evidence="2 15">Purine metabolism; IMP biosynthesis via de novo pathway; 5-amino-1-(5-phospho-D-ribosyl)imidazole from N(2)-formyl-N(1)-(5-phospho-D-ribosyl)glycinamide: step 2/2.</text>
</comment>
<evidence type="ECO:0000256" key="9">
    <source>
        <dbReference type="ARBA" id="ARBA00022755"/>
    </source>
</evidence>
<evidence type="ECO:0000259" key="16">
    <source>
        <dbReference type="Pfam" id="PF00586"/>
    </source>
</evidence>
<dbReference type="CDD" id="cd02196">
    <property type="entry name" value="PurM"/>
    <property type="match status" value="1"/>
</dbReference>
<dbReference type="Pfam" id="PF02769">
    <property type="entry name" value="AIRS_C"/>
    <property type="match status" value="1"/>
</dbReference>
<feature type="domain" description="PurM-like N-terminal" evidence="16">
    <location>
        <begin position="53"/>
        <end position="160"/>
    </location>
</feature>
<dbReference type="NCBIfam" id="TIGR00878">
    <property type="entry name" value="purM"/>
    <property type="match status" value="1"/>
</dbReference>
<evidence type="ECO:0000256" key="8">
    <source>
        <dbReference type="ARBA" id="ARBA00022741"/>
    </source>
</evidence>
<evidence type="ECO:0000256" key="15">
    <source>
        <dbReference type="HAMAP-Rule" id="MF_00741"/>
    </source>
</evidence>
<dbReference type="EMBL" id="LJJR01000005">
    <property type="protein sequence ID" value="KPD32696.1"/>
    <property type="molecule type" value="Genomic_DNA"/>
</dbReference>
<dbReference type="Proteomes" id="UP000053099">
    <property type="component" value="Unassembled WGS sequence"/>
</dbReference>
<keyword evidence="6 15" id="KW-0963">Cytoplasm</keyword>
<comment type="catalytic activity">
    <reaction evidence="14 15">
        <text>2-formamido-N(1)-(5-O-phospho-beta-D-ribosyl)acetamidine + ATP = 5-amino-1-(5-phospho-beta-D-ribosyl)imidazole + ADP + phosphate + H(+)</text>
        <dbReference type="Rhea" id="RHEA:23032"/>
        <dbReference type="ChEBI" id="CHEBI:15378"/>
        <dbReference type="ChEBI" id="CHEBI:30616"/>
        <dbReference type="ChEBI" id="CHEBI:43474"/>
        <dbReference type="ChEBI" id="CHEBI:137981"/>
        <dbReference type="ChEBI" id="CHEBI:147287"/>
        <dbReference type="ChEBI" id="CHEBI:456216"/>
        <dbReference type="EC" id="6.3.3.1"/>
    </reaction>
</comment>
<evidence type="ECO:0000256" key="12">
    <source>
        <dbReference type="ARBA" id="ARBA00032931"/>
    </source>
</evidence>
<keyword evidence="10 15" id="KW-0067">ATP-binding</keyword>
<gene>
    <name evidence="15" type="primary">purM</name>
    <name evidence="18" type="ORF">AN926_02270</name>
</gene>
<keyword evidence="8 15" id="KW-0547">Nucleotide-binding</keyword>
<dbReference type="FunFam" id="3.90.650.10:FF:000011">
    <property type="entry name" value="Phosphoribosylformylglycinamidine cyclo-ligase"/>
    <property type="match status" value="1"/>
</dbReference>
<dbReference type="GO" id="GO:0004637">
    <property type="term" value="F:phosphoribosylamine-glycine ligase activity"/>
    <property type="evidence" value="ECO:0007669"/>
    <property type="project" value="TreeGrafter"/>
</dbReference>
<comment type="caution">
    <text evidence="18">The sequence shown here is derived from an EMBL/GenBank/DDBJ whole genome shotgun (WGS) entry which is preliminary data.</text>
</comment>
<evidence type="ECO:0000313" key="18">
    <source>
        <dbReference type="EMBL" id="KPD32696.1"/>
    </source>
</evidence>
<accession>A0A0N0IRI8</accession>
<keyword evidence="9 15" id="KW-0658">Purine biosynthesis</keyword>
<evidence type="ECO:0000256" key="10">
    <source>
        <dbReference type="ARBA" id="ARBA00022840"/>
    </source>
</evidence>
<sequence>MRYEEAGVHIEAKAEALKRAKEAIAATYTPRVLRGLGAFGGLFDAGGLKEMKEPVLVATTDGVGTKTLLALQVGNVSGLGFDLVNHSVNDLLAQGALPLFFMDYLAASRLEEEVLSALLTSLAEACKALGIPLLGGETAEMPGVYREGAWDVVGTLVGVVEKEEILGPERVREGDLLLALPSSGPHTNGYSLIRKAVEGLDLEALVPELGESLKEALLRPHRAYLKEFLTLREAGVRIHAIAHITGGGLPENLPRALPEGLGAEIRKGSWPIPPIFPYLQRLGNIPEEEMYRVFNMGLGLILVLPEKEAQRAQDLVESFPVGRVVAGSGVQLV</sequence>
<dbReference type="GO" id="GO:0004641">
    <property type="term" value="F:phosphoribosylformylglycinamidine cyclo-ligase activity"/>
    <property type="evidence" value="ECO:0007669"/>
    <property type="project" value="UniProtKB-UniRule"/>
</dbReference>
<evidence type="ECO:0000256" key="5">
    <source>
        <dbReference type="ARBA" id="ARBA00020367"/>
    </source>
</evidence>
<dbReference type="GO" id="GO:0006189">
    <property type="term" value="P:'de novo' IMP biosynthetic process"/>
    <property type="evidence" value="ECO:0007669"/>
    <property type="project" value="UniProtKB-UniRule"/>
</dbReference>
<evidence type="ECO:0000256" key="1">
    <source>
        <dbReference type="ARBA" id="ARBA00004496"/>
    </source>
</evidence>
<comment type="subcellular location">
    <subcellularLocation>
        <location evidence="1 15">Cytoplasm</location>
    </subcellularLocation>
</comment>
<dbReference type="PANTHER" id="PTHR10520:SF12">
    <property type="entry name" value="TRIFUNCTIONAL PURINE BIOSYNTHETIC PROTEIN ADENOSINE-3"/>
    <property type="match status" value="1"/>
</dbReference>
<dbReference type="InterPro" id="IPR016188">
    <property type="entry name" value="PurM-like_N"/>
</dbReference>
<dbReference type="Gene3D" id="3.90.650.10">
    <property type="entry name" value="PurM-like C-terminal domain"/>
    <property type="match status" value="1"/>
</dbReference>
<comment type="similarity">
    <text evidence="3 15">Belongs to the AIR synthase family.</text>
</comment>
<evidence type="ECO:0000259" key="17">
    <source>
        <dbReference type="Pfam" id="PF02769"/>
    </source>
</evidence>
<evidence type="ECO:0000256" key="13">
    <source>
        <dbReference type="ARBA" id="ARBA00033093"/>
    </source>
</evidence>
<protein>
    <recommendedName>
        <fullName evidence="5 15">Phosphoribosylformylglycinamidine cyclo-ligase</fullName>
        <ecNumber evidence="4 15">6.3.3.1</ecNumber>
    </recommendedName>
    <alternativeName>
        <fullName evidence="12 15">AIR synthase</fullName>
    </alternativeName>
    <alternativeName>
        <fullName evidence="13 15">AIRS</fullName>
    </alternativeName>
    <alternativeName>
        <fullName evidence="11 15">Phosphoribosyl-aminoimidazole synthetase</fullName>
    </alternativeName>
</protein>
<proteinExistence type="inferred from homology"/>
<dbReference type="AlphaFoldDB" id="A0A0N0IRI8"/>
<dbReference type="UniPathway" id="UPA00074">
    <property type="reaction ID" value="UER00129"/>
</dbReference>
<evidence type="ECO:0000256" key="7">
    <source>
        <dbReference type="ARBA" id="ARBA00022598"/>
    </source>
</evidence>
<evidence type="ECO:0000256" key="6">
    <source>
        <dbReference type="ARBA" id="ARBA00022490"/>
    </source>
</evidence>
<dbReference type="InterPro" id="IPR036676">
    <property type="entry name" value="PurM-like_C_sf"/>
</dbReference>
<dbReference type="Pfam" id="PF00586">
    <property type="entry name" value="AIRS"/>
    <property type="match status" value="1"/>
</dbReference>
<dbReference type="GO" id="GO:0005829">
    <property type="term" value="C:cytosol"/>
    <property type="evidence" value="ECO:0007669"/>
    <property type="project" value="TreeGrafter"/>
</dbReference>
<reference evidence="18 19" key="1">
    <citation type="submission" date="2015-09" db="EMBL/GenBank/DDBJ databases">
        <title>Draft genome sequence of Thermus scotoductus strain K1 isolated from a geothermal spring in Nagorno-Karabakh, Armenia.</title>
        <authorList>
            <person name="Saghatelyan A."/>
            <person name="Poghosyan L."/>
            <person name="Panosyan H."/>
            <person name="Birkeland N.-K."/>
        </authorList>
    </citation>
    <scope>NUCLEOTIDE SEQUENCE [LARGE SCALE GENOMIC DNA]</scope>
    <source>
        <strain evidence="18 19">K1</strain>
    </source>
</reference>
<dbReference type="InterPro" id="IPR004733">
    <property type="entry name" value="PurM_cligase"/>
</dbReference>